<evidence type="ECO:0000259" key="23">
    <source>
        <dbReference type="Pfam" id="PF08245"/>
    </source>
</evidence>
<dbReference type="GO" id="GO:0008841">
    <property type="term" value="F:dihydrofolate synthase activity"/>
    <property type="evidence" value="ECO:0007669"/>
    <property type="project" value="UniProtKB-EC"/>
</dbReference>
<evidence type="ECO:0000256" key="9">
    <source>
        <dbReference type="ARBA" id="ARBA00022723"/>
    </source>
</evidence>
<evidence type="ECO:0000256" key="12">
    <source>
        <dbReference type="ARBA" id="ARBA00022842"/>
    </source>
</evidence>
<evidence type="ECO:0000256" key="21">
    <source>
        <dbReference type="PIRNR" id="PIRNR001563"/>
    </source>
</evidence>
<evidence type="ECO:0000256" key="17">
    <source>
        <dbReference type="ARBA" id="ARBA00047493"/>
    </source>
</evidence>
<dbReference type="PROSITE" id="PS01011">
    <property type="entry name" value="FOLYLPOLYGLU_SYNT_1"/>
    <property type="match status" value="1"/>
</dbReference>
<comment type="catalytic activity">
    <reaction evidence="18">
        <text>10-formyltetrahydrofolyl-(gamma-L-Glu)(n) + L-glutamate + ATP = 10-formyltetrahydrofolyl-(gamma-L-Glu)(n+1) + ADP + phosphate + H(+)</text>
        <dbReference type="Rhea" id="RHEA:51904"/>
        <dbReference type="Rhea" id="RHEA-COMP:13088"/>
        <dbReference type="Rhea" id="RHEA-COMP:14300"/>
        <dbReference type="ChEBI" id="CHEBI:15378"/>
        <dbReference type="ChEBI" id="CHEBI:29985"/>
        <dbReference type="ChEBI" id="CHEBI:30616"/>
        <dbReference type="ChEBI" id="CHEBI:43474"/>
        <dbReference type="ChEBI" id="CHEBI:134413"/>
        <dbReference type="ChEBI" id="CHEBI:456216"/>
        <dbReference type="EC" id="6.3.2.17"/>
    </reaction>
</comment>
<dbReference type="PANTHER" id="PTHR11136:SF0">
    <property type="entry name" value="DIHYDROFOLATE SYNTHETASE-RELATED"/>
    <property type="match status" value="1"/>
</dbReference>
<dbReference type="EC" id="6.3.2.17" evidence="6"/>
<evidence type="ECO:0000256" key="4">
    <source>
        <dbReference type="ARBA" id="ARBA00008276"/>
    </source>
</evidence>
<comment type="catalytic activity">
    <reaction evidence="20">
        <text>7,8-dihydropteroate + L-glutamate + ATP = 7,8-dihydrofolate + ADP + phosphate + H(+)</text>
        <dbReference type="Rhea" id="RHEA:23584"/>
        <dbReference type="ChEBI" id="CHEBI:15378"/>
        <dbReference type="ChEBI" id="CHEBI:17839"/>
        <dbReference type="ChEBI" id="CHEBI:29985"/>
        <dbReference type="ChEBI" id="CHEBI:30616"/>
        <dbReference type="ChEBI" id="CHEBI:43474"/>
        <dbReference type="ChEBI" id="CHEBI:57451"/>
        <dbReference type="ChEBI" id="CHEBI:456216"/>
        <dbReference type="EC" id="6.3.2.12"/>
    </reaction>
</comment>
<comment type="similarity">
    <text evidence="4 21">Belongs to the folylpolyglutamate synthase family.</text>
</comment>
<evidence type="ECO:0000256" key="6">
    <source>
        <dbReference type="ARBA" id="ARBA00013025"/>
    </source>
</evidence>
<accession>I3ZYI4</accession>
<dbReference type="InterPro" id="IPR036565">
    <property type="entry name" value="Mur-like_cat_sf"/>
</dbReference>
<keyword evidence="9" id="KW-0479">Metal-binding</keyword>
<dbReference type="eggNOG" id="COG0285">
    <property type="taxonomic scope" value="Bacteria"/>
</dbReference>
<dbReference type="Proteomes" id="UP000006051">
    <property type="component" value="Chromosome"/>
</dbReference>
<evidence type="ECO:0000256" key="20">
    <source>
        <dbReference type="ARBA" id="ARBA00049161"/>
    </source>
</evidence>
<evidence type="ECO:0000256" key="16">
    <source>
        <dbReference type="ARBA" id="ARBA00032510"/>
    </source>
</evidence>
<feature type="domain" description="Mur ligase C-terminal" evidence="22">
    <location>
        <begin position="280"/>
        <end position="398"/>
    </location>
</feature>
<sequence length="414" mass="46377">MTYEQASHWLLNDLVFFQQQGSKAYKPGLERITELCAHLGNPQNQFKSIHIAGTNGKGSTAHMLSSVLQAHGLKVGLHTSPHLLNFGERNKINGENTKKTFITDFVSENKDFIKELGCSFFEVAVAMGFSYFAKEQVDVAIIETGLGGRLDATNIIQPEFSIITNIALEHTAILGDTLAKIAFEKAGIIKPKTPIIIGEYLPETKPVFEQKAQELNAPIIWAQNLPKNDFSTDLLGKYQAKNLQTLSATLPLIHEKIVALNHEKTKFALNHVAEISHFMGRWQQLLDKPLCITDTAHNPAGFEEIANQIEKIKAQKKYIILGFVADKDVSQILKLLPKNSNFEYFFTQANVERKMPIEILKNLISDDFKASFFESTELALKHALKIAQNDDFIFIGGSNFIVSEALAFFQKWAK</sequence>
<dbReference type="RefSeq" id="WP_014790389.1">
    <property type="nucleotide sequence ID" value="NC_018016.1"/>
</dbReference>
<dbReference type="PANTHER" id="PTHR11136">
    <property type="entry name" value="FOLYLPOLYGLUTAMATE SYNTHASE-RELATED"/>
    <property type="match status" value="1"/>
</dbReference>
<name>I3ZYI4_ORNRL</name>
<dbReference type="PATRIC" id="fig|867902.3.peg.552"/>
<evidence type="ECO:0000313" key="25">
    <source>
        <dbReference type="Proteomes" id="UP000006051"/>
    </source>
</evidence>
<evidence type="ECO:0000256" key="11">
    <source>
        <dbReference type="ARBA" id="ARBA00022840"/>
    </source>
</evidence>
<organism evidence="24 25">
    <name type="scientific">Ornithobacterium rhinotracheale (strain ATCC 51463 / DSM 15997 / CCUG 23171 / CIP 104009 / LMG 9086)</name>
    <dbReference type="NCBI Taxonomy" id="867902"/>
    <lineage>
        <taxon>Bacteria</taxon>
        <taxon>Pseudomonadati</taxon>
        <taxon>Bacteroidota</taxon>
        <taxon>Flavobacteriia</taxon>
        <taxon>Flavobacteriales</taxon>
        <taxon>Weeksellaceae</taxon>
        <taxon>Ornithobacterium</taxon>
    </lineage>
</organism>
<dbReference type="InterPro" id="IPR018109">
    <property type="entry name" value="Folylpolyglutamate_synth_CS"/>
</dbReference>
<evidence type="ECO:0000256" key="7">
    <source>
        <dbReference type="ARBA" id="ARBA00019357"/>
    </source>
</evidence>
<evidence type="ECO:0000313" key="24">
    <source>
        <dbReference type="EMBL" id="AFL96768.1"/>
    </source>
</evidence>
<reference evidence="24 25" key="1">
    <citation type="submission" date="2012-06" db="EMBL/GenBank/DDBJ databases">
        <title>The complete genome of Ornithobacterium rhinotracheale DSM 15997.</title>
        <authorList>
            <consortium name="US DOE Joint Genome Institute (JGI-PGF)"/>
            <person name="Lucas S."/>
            <person name="Copeland A."/>
            <person name="Lapidus A."/>
            <person name="Goodwin L."/>
            <person name="Pitluck S."/>
            <person name="Peters L."/>
            <person name="Mikhailova N."/>
            <person name="Teshima H."/>
            <person name="Kyrpides N."/>
            <person name="Mavromatis K."/>
            <person name="Pagani I."/>
            <person name="Ivanova N."/>
            <person name="Ovchinnikova G."/>
            <person name="Zeytun A."/>
            <person name="Detter J.C."/>
            <person name="Han C."/>
            <person name="Land M."/>
            <person name="Hauser L."/>
            <person name="Markowitz V."/>
            <person name="Cheng J.-F."/>
            <person name="Hugenholtz P."/>
            <person name="Woyke T."/>
            <person name="Wu D."/>
            <person name="Lang E."/>
            <person name="Kopitz M."/>
            <person name="Brambilla E."/>
            <person name="Klenk H.-P."/>
            <person name="Eisen J.A."/>
        </authorList>
    </citation>
    <scope>NUCLEOTIDE SEQUENCE [LARGE SCALE GENOMIC DNA]</scope>
    <source>
        <strain evidence="25">ATCC 51463 / DSM 15997 / CCUG 23171 / LMG 9086</strain>
    </source>
</reference>
<dbReference type="InterPro" id="IPR013221">
    <property type="entry name" value="Mur_ligase_cen"/>
</dbReference>
<keyword evidence="10 21" id="KW-0547">Nucleotide-binding</keyword>
<keyword evidence="12" id="KW-0460">Magnesium</keyword>
<keyword evidence="8 21" id="KW-0436">Ligase</keyword>
<keyword evidence="25" id="KW-1185">Reference proteome</keyword>
<comment type="function">
    <text evidence="1">Functions in two distinct reactions of the de novo folate biosynthetic pathway. Catalyzes the addition of a glutamate residue to dihydropteroate (7,8-dihydropteroate or H2Pte) to form dihydrofolate (7,8-dihydrofolate monoglutamate or H2Pte-Glu). Also catalyzes successive additions of L-glutamate to tetrahydrofolate or 10-formyltetrahydrofolate or 5,10-methylenetetrahydrofolate, leading to folylpolyglutamate derivatives.</text>
</comment>
<dbReference type="EMBL" id="CP003283">
    <property type="protein sequence ID" value="AFL96768.1"/>
    <property type="molecule type" value="Genomic_DNA"/>
</dbReference>
<dbReference type="Gene3D" id="3.90.190.20">
    <property type="entry name" value="Mur ligase, C-terminal domain"/>
    <property type="match status" value="1"/>
</dbReference>
<dbReference type="GO" id="GO:0004326">
    <property type="term" value="F:tetrahydrofolylpolyglutamate synthase activity"/>
    <property type="evidence" value="ECO:0007669"/>
    <property type="project" value="UniProtKB-EC"/>
</dbReference>
<gene>
    <name evidence="24" type="ordered locus">Ornrh_0567</name>
</gene>
<evidence type="ECO:0000259" key="22">
    <source>
        <dbReference type="Pfam" id="PF02875"/>
    </source>
</evidence>
<dbReference type="GO" id="GO:0046656">
    <property type="term" value="P:folic acid biosynthetic process"/>
    <property type="evidence" value="ECO:0007669"/>
    <property type="project" value="UniProtKB-KW"/>
</dbReference>
<evidence type="ECO:0000256" key="1">
    <source>
        <dbReference type="ARBA" id="ARBA00002714"/>
    </source>
</evidence>
<dbReference type="InterPro" id="IPR036615">
    <property type="entry name" value="Mur_ligase_C_dom_sf"/>
</dbReference>
<dbReference type="PIRSF" id="PIRSF001563">
    <property type="entry name" value="Folylpolyglu_synth"/>
    <property type="match status" value="1"/>
</dbReference>
<dbReference type="HOGENOM" id="CLU_015869_1_1_10"/>
<dbReference type="PROSITE" id="PS01012">
    <property type="entry name" value="FOLYLPOLYGLU_SYNT_2"/>
    <property type="match status" value="1"/>
</dbReference>
<dbReference type="GO" id="GO:0005524">
    <property type="term" value="F:ATP binding"/>
    <property type="evidence" value="ECO:0007669"/>
    <property type="project" value="UniProtKB-KW"/>
</dbReference>
<comment type="pathway">
    <text evidence="2">Cofactor biosynthesis; tetrahydrofolate biosynthesis; 7,8-dihydrofolate from 2-amino-4-hydroxy-6-hydroxymethyl-7,8-dihydropteridine diphosphate and 4-aminobenzoate: step 2/2.</text>
</comment>
<dbReference type="AlphaFoldDB" id="I3ZYI4"/>
<dbReference type="STRING" id="867902.Ornrh_0567"/>
<comment type="catalytic activity">
    <reaction evidence="17">
        <text>(6S)-5,6,7,8-tetrahydrofolyl-(gamma-L-Glu)(n) + L-glutamate + ATP = (6S)-5,6,7,8-tetrahydrofolyl-(gamma-L-Glu)(n+1) + ADP + phosphate + H(+)</text>
        <dbReference type="Rhea" id="RHEA:10580"/>
        <dbReference type="Rhea" id="RHEA-COMP:14738"/>
        <dbReference type="Rhea" id="RHEA-COMP:14740"/>
        <dbReference type="ChEBI" id="CHEBI:15378"/>
        <dbReference type="ChEBI" id="CHEBI:29985"/>
        <dbReference type="ChEBI" id="CHEBI:30616"/>
        <dbReference type="ChEBI" id="CHEBI:43474"/>
        <dbReference type="ChEBI" id="CHEBI:141005"/>
        <dbReference type="ChEBI" id="CHEBI:456216"/>
        <dbReference type="EC" id="6.3.2.17"/>
    </reaction>
</comment>
<dbReference type="GO" id="GO:0005737">
    <property type="term" value="C:cytoplasm"/>
    <property type="evidence" value="ECO:0007669"/>
    <property type="project" value="TreeGrafter"/>
</dbReference>
<dbReference type="Pfam" id="PF08245">
    <property type="entry name" value="Mur_ligase_M"/>
    <property type="match status" value="1"/>
</dbReference>
<protein>
    <recommendedName>
        <fullName evidence="7">Dihydrofolate synthase/folylpolyglutamate synthase</fullName>
        <ecNumber evidence="5">6.3.2.12</ecNumber>
        <ecNumber evidence="6">6.3.2.17</ecNumber>
    </recommendedName>
    <alternativeName>
        <fullName evidence="16">Folylpoly-gamma-glutamate synthetase-dihydrofolate synthetase</fullName>
    </alternativeName>
    <alternativeName>
        <fullName evidence="14">Folylpolyglutamate synthetase</fullName>
    </alternativeName>
    <alternativeName>
        <fullName evidence="15">Tetrahydrofolylpolyglutamate synthase</fullName>
    </alternativeName>
</protein>
<dbReference type="SUPFAM" id="SSF53244">
    <property type="entry name" value="MurD-like peptide ligases, peptide-binding domain"/>
    <property type="match status" value="1"/>
</dbReference>
<dbReference type="InterPro" id="IPR004101">
    <property type="entry name" value="Mur_ligase_C"/>
</dbReference>
<dbReference type="InterPro" id="IPR001645">
    <property type="entry name" value="Folylpolyglutamate_synth"/>
</dbReference>
<dbReference type="GO" id="GO:0046872">
    <property type="term" value="F:metal ion binding"/>
    <property type="evidence" value="ECO:0007669"/>
    <property type="project" value="UniProtKB-KW"/>
</dbReference>
<dbReference type="Gene3D" id="3.40.1190.10">
    <property type="entry name" value="Mur-like, catalytic domain"/>
    <property type="match status" value="1"/>
</dbReference>
<evidence type="ECO:0000256" key="5">
    <source>
        <dbReference type="ARBA" id="ARBA00013023"/>
    </source>
</evidence>
<evidence type="ECO:0000256" key="8">
    <source>
        <dbReference type="ARBA" id="ARBA00022598"/>
    </source>
</evidence>
<keyword evidence="13" id="KW-0289">Folate biosynthesis</keyword>
<dbReference type="GeneID" id="71569502"/>
<dbReference type="KEGG" id="orh:Ornrh_0567"/>
<evidence type="ECO:0000256" key="3">
    <source>
        <dbReference type="ARBA" id="ARBA00005150"/>
    </source>
</evidence>
<keyword evidence="11 21" id="KW-0067">ATP-binding</keyword>
<comment type="pathway">
    <text evidence="3">Cofactor biosynthesis; tetrahydrofolylpolyglutamate biosynthesis.</text>
</comment>
<dbReference type="EC" id="6.3.2.12" evidence="5"/>
<dbReference type="GeneID" id="97257302"/>
<evidence type="ECO:0000256" key="15">
    <source>
        <dbReference type="ARBA" id="ARBA00030592"/>
    </source>
</evidence>
<comment type="catalytic activity">
    <reaction evidence="19">
        <text>(6R)-5,10-methylenetetrahydrofolyl-(gamma-L-Glu)(n) + L-glutamate + ATP = (6R)-5,10-methylenetetrahydrofolyl-(gamma-L-Glu)(n+1) + ADP + phosphate + H(+)</text>
        <dbReference type="Rhea" id="RHEA:51912"/>
        <dbReference type="Rhea" id="RHEA-COMP:13257"/>
        <dbReference type="Rhea" id="RHEA-COMP:13258"/>
        <dbReference type="ChEBI" id="CHEBI:15378"/>
        <dbReference type="ChEBI" id="CHEBI:29985"/>
        <dbReference type="ChEBI" id="CHEBI:30616"/>
        <dbReference type="ChEBI" id="CHEBI:43474"/>
        <dbReference type="ChEBI" id="CHEBI:136572"/>
        <dbReference type="ChEBI" id="CHEBI:456216"/>
        <dbReference type="EC" id="6.3.2.17"/>
    </reaction>
</comment>
<dbReference type="SUPFAM" id="SSF53623">
    <property type="entry name" value="MurD-like peptide ligases, catalytic domain"/>
    <property type="match status" value="1"/>
</dbReference>
<evidence type="ECO:0000256" key="13">
    <source>
        <dbReference type="ARBA" id="ARBA00022909"/>
    </source>
</evidence>
<feature type="domain" description="Mur ligase central" evidence="23">
    <location>
        <begin position="51"/>
        <end position="192"/>
    </location>
</feature>
<evidence type="ECO:0000256" key="19">
    <source>
        <dbReference type="ARBA" id="ARBA00049035"/>
    </source>
</evidence>
<evidence type="ECO:0000256" key="14">
    <source>
        <dbReference type="ARBA" id="ARBA00030048"/>
    </source>
</evidence>
<dbReference type="NCBIfam" id="TIGR01499">
    <property type="entry name" value="folC"/>
    <property type="match status" value="1"/>
</dbReference>
<proteinExistence type="inferred from homology"/>
<evidence type="ECO:0000256" key="10">
    <source>
        <dbReference type="ARBA" id="ARBA00022741"/>
    </source>
</evidence>
<dbReference type="Pfam" id="PF02875">
    <property type="entry name" value="Mur_ligase_C"/>
    <property type="match status" value="1"/>
</dbReference>
<evidence type="ECO:0000256" key="18">
    <source>
        <dbReference type="ARBA" id="ARBA00047808"/>
    </source>
</evidence>
<evidence type="ECO:0000256" key="2">
    <source>
        <dbReference type="ARBA" id="ARBA00004799"/>
    </source>
</evidence>